<protein>
    <submittedName>
        <fullName evidence="3">DMT family transporter</fullName>
    </submittedName>
</protein>
<keyword evidence="4" id="KW-1185">Reference proteome</keyword>
<dbReference type="SUPFAM" id="SSF103481">
    <property type="entry name" value="Multidrug resistance efflux transporter EmrE"/>
    <property type="match status" value="2"/>
</dbReference>
<dbReference type="EMBL" id="JAAIKE010000001">
    <property type="protein sequence ID" value="NEX45230.1"/>
    <property type="molecule type" value="Genomic_DNA"/>
</dbReference>
<keyword evidence="1" id="KW-1133">Transmembrane helix</keyword>
<dbReference type="Proteomes" id="UP000481421">
    <property type="component" value="Unassembled WGS sequence"/>
</dbReference>
<dbReference type="GO" id="GO:0016020">
    <property type="term" value="C:membrane"/>
    <property type="evidence" value="ECO:0007669"/>
    <property type="project" value="InterPro"/>
</dbReference>
<comment type="caution">
    <text evidence="3">The sequence shown here is derived from an EMBL/GenBank/DDBJ whole genome shotgun (WGS) entry which is preliminary data.</text>
</comment>
<keyword evidence="1" id="KW-0472">Membrane</keyword>
<dbReference type="PANTHER" id="PTHR22911:SF135">
    <property type="entry name" value="BLR4310 PROTEIN"/>
    <property type="match status" value="1"/>
</dbReference>
<dbReference type="RefSeq" id="WP_164609241.1">
    <property type="nucleotide sequence ID" value="NZ_JAAIKE010000001.1"/>
</dbReference>
<organism evidence="3 4">
    <name type="scientific">Pseudotabrizicola algicola</name>
    <dbReference type="NCBI Taxonomy" id="2709381"/>
    <lineage>
        <taxon>Bacteria</taxon>
        <taxon>Pseudomonadati</taxon>
        <taxon>Pseudomonadota</taxon>
        <taxon>Alphaproteobacteria</taxon>
        <taxon>Rhodobacterales</taxon>
        <taxon>Paracoccaceae</taxon>
        <taxon>Pseudotabrizicola</taxon>
    </lineage>
</organism>
<feature type="transmembrane region" description="Helical" evidence="1">
    <location>
        <begin position="42"/>
        <end position="60"/>
    </location>
</feature>
<evidence type="ECO:0000259" key="2">
    <source>
        <dbReference type="Pfam" id="PF00892"/>
    </source>
</evidence>
<gene>
    <name evidence="3" type="ORF">G3572_03365</name>
</gene>
<evidence type="ECO:0000313" key="3">
    <source>
        <dbReference type="EMBL" id="NEX45230.1"/>
    </source>
</evidence>
<feature type="transmembrane region" description="Helical" evidence="1">
    <location>
        <begin position="106"/>
        <end position="125"/>
    </location>
</feature>
<evidence type="ECO:0000313" key="4">
    <source>
        <dbReference type="Proteomes" id="UP000481421"/>
    </source>
</evidence>
<dbReference type="InterPro" id="IPR037185">
    <property type="entry name" value="EmrE-like"/>
</dbReference>
<proteinExistence type="predicted"/>
<feature type="transmembrane region" description="Helical" evidence="1">
    <location>
        <begin position="220"/>
        <end position="238"/>
    </location>
</feature>
<name>A0A6B3RGY7_9RHOB</name>
<feature type="transmembrane region" description="Helical" evidence="1">
    <location>
        <begin position="155"/>
        <end position="175"/>
    </location>
</feature>
<keyword evidence="1" id="KW-0812">Transmembrane</keyword>
<reference evidence="3 4" key="1">
    <citation type="submission" date="2020-02" db="EMBL/GenBank/DDBJ databases">
        <title>Rhodobacter algicola sp. nov., isolated from microalga culture.</title>
        <authorList>
            <person name="Park C.-Y."/>
        </authorList>
    </citation>
    <scope>NUCLEOTIDE SEQUENCE [LARGE SCALE GENOMIC DNA]</scope>
    <source>
        <strain evidence="3 4">ETT8</strain>
    </source>
</reference>
<dbReference type="InterPro" id="IPR000620">
    <property type="entry name" value="EamA_dom"/>
</dbReference>
<dbReference type="AlphaFoldDB" id="A0A6B3RGY7"/>
<dbReference type="PANTHER" id="PTHR22911">
    <property type="entry name" value="ACYL-MALONYL CONDENSING ENZYME-RELATED"/>
    <property type="match status" value="1"/>
</dbReference>
<feature type="transmembrane region" description="Helical" evidence="1">
    <location>
        <begin position="80"/>
        <end position="100"/>
    </location>
</feature>
<accession>A0A6B3RGY7</accession>
<feature type="transmembrane region" description="Helical" evidence="1">
    <location>
        <begin position="132"/>
        <end position="149"/>
    </location>
</feature>
<sequence length="315" mass="33192">MMQTLRTPWVLGVAFLIASTLAATLADGTVKDLSARLEAPQVFFLSGLIMAGISLLAARAGTQIGIFTTSCLKTTVPGLLLARSLATVVASLGFFYAIALIPLAEIFVFVGLMPLMSALMSRHVLGESVDMAAWAGLALGLVGVLMLFPEGLSGLTLGHLAGFCGAFAGTVSLVLSRLMARRETNTLVQVFYPNLALAGAAALMLPAIWQPMALVDVARIFLYSGLLFLARWTMVLVMQRLRAPVALPLMNIQFVWMVAVGFVFFGEIPALGTVIGALLVMCAGGIALMEQVRVDRLARLPQGQASPGTAAVPAE</sequence>
<evidence type="ECO:0000256" key="1">
    <source>
        <dbReference type="SAM" id="Phobius"/>
    </source>
</evidence>
<feature type="domain" description="EamA" evidence="2">
    <location>
        <begin position="11"/>
        <end position="147"/>
    </location>
</feature>
<feature type="transmembrane region" description="Helical" evidence="1">
    <location>
        <begin position="271"/>
        <end position="289"/>
    </location>
</feature>
<feature type="transmembrane region" description="Helical" evidence="1">
    <location>
        <begin position="245"/>
        <end position="265"/>
    </location>
</feature>
<dbReference type="Pfam" id="PF00892">
    <property type="entry name" value="EamA"/>
    <property type="match status" value="1"/>
</dbReference>
<feature type="transmembrane region" description="Helical" evidence="1">
    <location>
        <begin position="187"/>
        <end position="208"/>
    </location>
</feature>